<dbReference type="SUPFAM" id="SSF53850">
    <property type="entry name" value="Periplasmic binding protein-like II"/>
    <property type="match status" value="1"/>
</dbReference>
<name>A0A1H1YMF7_9ACTN</name>
<evidence type="ECO:0000313" key="2">
    <source>
        <dbReference type="Proteomes" id="UP000199103"/>
    </source>
</evidence>
<dbReference type="CDD" id="cd13585">
    <property type="entry name" value="PBP2_TMBP_like"/>
    <property type="match status" value="1"/>
</dbReference>
<dbReference type="InterPro" id="IPR006311">
    <property type="entry name" value="TAT_signal"/>
</dbReference>
<organism evidence="1 2">
    <name type="scientific">Microlunatus soli</name>
    <dbReference type="NCBI Taxonomy" id="630515"/>
    <lineage>
        <taxon>Bacteria</taxon>
        <taxon>Bacillati</taxon>
        <taxon>Actinomycetota</taxon>
        <taxon>Actinomycetes</taxon>
        <taxon>Propionibacteriales</taxon>
        <taxon>Propionibacteriaceae</taxon>
        <taxon>Microlunatus</taxon>
    </lineage>
</organism>
<dbReference type="InterPro" id="IPR050490">
    <property type="entry name" value="Bact_solute-bd_prot1"/>
</dbReference>
<dbReference type="AlphaFoldDB" id="A0A1H1YMF7"/>
<dbReference type="PROSITE" id="PS51318">
    <property type="entry name" value="TAT"/>
    <property type="match status" value="1"/>
</dbReference>
<evidence type="ECO:0000313" key="1">
    <source>
        <dbReference type="EMBL" id="SDT22590.1"/>
    </source>
</evidence>
<dbReference type="EMBL" id="LT629772">
    <property type="protein sequence ID" value="SDT22590.1"/>
    <property type="molecule type" value="Genomic_DNA"/>
</dbReference>
<dbReference type="Pfam" id="PF01547">
    <property type="entry name" value="SBP_bac_1"/>
    <property type="match status" value="1"/>
</dbReference>
<reference evidence="1 2" key="1">
    <citation type="submission" date="2016-10" db="EMBL/GenBank/DDBJ databases">
        <authorList>
            <person name="de Groot N.N."/>
        </authorList>
    </citation>
    <scope>NUCLEOTIDE SEQUENCE [LARGE SCALE GENOMIC DNA]</scope>
    <source>
        <strain evidence="1 2">DSM 21800</strain>
    </source>
</reference>
<dbReference type="STRING" id="630515.SAMN04489812_4669"/>
<dbReference type="PANTHER" id="PTHR43649">
    <property type="entry name" value="ARABINOSE-BINDING PROTEIN-RELATED"/>
    <property type="match status" value="1"/>
</dbReference>
<dbReference type="OrthoDB" id="7918484at2"/>
<dbReference type="RefSeq" id="WP_091527892.1">
    <property type="nucleotide sequence ID" value="NZ_LT629772.1"/>
</dbReference>
<gene>
    <name evidence="1" type="ORF">SAMN04489812_4669</name>
</gene>
<dbReference type="InterPro" id="IPR006059">
    <property type="entry name" value="SBP"/>
</dbReference>
<keyword evidence="2" id="KW-1185">Reference proteome</keyword>
<sequence length="463" mass="50306">MTRPDPIGARRLTRRGLLRTGGAALATGVGSSVLTGCGGGGAGSSDAVELSFMYWGSAFEKKAIDSMLQKFDDSHDKIDATAKFVPTSNYDTKMSSIVAAKTPPDVAYLSGSQLYDFAGKGLILNLFPYLKKYPALGDRLPSSYFWYGKDKLAANQLAQGVQILYYNSDLFGKAGLDPAPFTVDTAWSWDDFVEAATKLTLDDQGRNPSQSGFDPKKVRQYGTIAPTGGSPLYALLRSAGADFINDDGTKYAMDSAAAITVIKNVQDLIYKHRVAPTPAQLGKNAPTTSVQLQTKRIAMIIDGNWQMLDLMEQKVPFGVACLPKYDEPITVTGGAAGAIFQGTKHPEQAVELYLYYNDPANVDLFSDGLWAPLQTKYYTDPKLVDTWVTDKYPANFKTAVVEPTLKNGVIYWGQNLKNTEKIDQQVTPATDQIGLGKDVATVVKGLKGKVEPLLQGMWPTQEL</sequence>
<proteinExistence type="predicted"/>
<dbReference type="PANTHER" id="PTHR43649:SF30">
    <property type="entry name" value="ABC TRANSPORTER SUBSTRATE-BINDING PROTEIN"/>
    <property type="match status" value="1"/>
</dbReference>
<dbReference type="Proteomes" id="UP000199103">
    <property type="component" value="Chromosome I"/>
</dbReference>
<dbReference type="Gene3D" id="3.40.190.10">
    <property type="entry name" value="Periplasmic binding protein-like II"/>
    <property type="match status" value="1"/>
</dbReference>
<protein>
    <submittedName>
        <fullName evidence="1">Carbohydrate ABC transporter substrate-binding protein, CUT1 family</fullName>
    </submittedName>
</protein>
<accession>A0A1H1YMF7</accession>